<proteinExistence type="predicted"/>
<protein>
    <submittedName>
        <fullName evidence="1">Uncharacterized protein</fullName>
    </submittedName>
</protein>
<reference evidence="1" key="1">
    <citation type="submission" date="2014-11" db="EMBL/GenBank/DDBJ databases">
        <authorList>
            <person name="Amaro Gonzalez C."/>
        </authorList>
    </citation>
    <scope>NUCLEOTIDE SEQUENCE</scope>
</reference>
<evidence type="ECO:0000313" key="1">
    <source>
        <dbReference type="EMBL" id="JAH53319.1"/>
    </source>
</evidence>
<name>A0A0E9TI30_ANGAN</name>
<dbReference type="AlphaFoldDB" id="A0A0E9TI30"/>
<sequence>MWLRANGLNQPVTEYCMVLGRGRLPHSSPI</sequence>
<reference evidence="1" key="2">
    <citation type="journal article" date="2015" name="Fish Shellfish Immunol.">
        <title>Early steps in the European eel (Anguilla anguilla)-Vibrio vulnificus interaction in the gills: Role of the RtxA13 toxin.</title>
        <authorList>
            <person name="Callol A."/>
            <person name="Pajuelo D."/>
            <person name="Ebbesson L."/>
            <person name="Teles M."/>
            <person name="MacKenzie S."/>
            <person name="Amaro C."/>
        </authorList>
    </citation>
    <scope>NUCLEOTIDE SEQUENCE</scope>
</reference>
<dbReference type="EMBL" id="GBXM01055258">
    <property type="protein sequence ID" value="JAH53319.1"/>
    <property type="molecule type" value="Transcribed_RNA"/>
</dbReference>
<accession>A0A0E9TI30</accession>
<organism evidence="1">
    <name type="scientific">Anguilla anguilla</name>
    <name type="common">European freshwater eel</name>
    <name type="synonym">Muraena anguilla</name>
    <dbReference type="NCBI Taxonomy" id="7936"/>
    <lineage>
        <taxon>Eukaryota</taxon>
        <taxon>Metazoa</taxon>
        <taxon>Chordata</taxon>
        <taxon>Craniata</taxon>
        <taxon>Vertebrata</taxon>
        <taxon>Euteleostomi</taxon>
        <taxon>Actinopterygii</taxon>
        <taxon>Neopterygii</taxon>
        <taxon>Teleostei</taxon>
        <taxon>Anguilliformes</taxon>
        <taxon>Anguillidae</taxon>
        <taxon>Anguilla</taxon>
    </lineage>
</organism>